<keyword evidence="3 6" id="KW-0694">RNA-binding</keyword>
<gene>
    <name evidence="6 8" type="primary">nusB</name>
    <name evidence="8" type="ORF">ENT77_07550</name>
</gene>
<evidence type="ECO:0000256" key="4">
    <source>
        <dbReference type="ARBA" id="ARBA00023015"/>
    </source>
</evidence>
<dbReference type="GO" id="GO:0005829">
    <property type="term" value="C:cytosol"/>
    <property type="evidence" value="ECO:0007669"/>
    <property type="project" value="TreeGrafter"/>
</dbReference>
<feature type="domain" description="NusB/RsmB/TIM44" evidence="7">
    <location>
        <begin position="8"/>
        <end position="131"/>
    </location>
</feature>
<dbReference type="PANTHER" id="PTHR11078:SF3">
    <property type="entry name" value="ANTITERMINATION NUSB DOMAIN-CONTAINING PROTEIN"/>
    <property type="match status" value="1"/>
</dbReference>
<reference evidence="8" key="1">
    <citation type="journal article" date="2020" name="mSystems">
        <title>Genome- and Community-Level Interaction Insights into Carbon Utilization and Element Cycling Functions of Hydrothermarchaeota in Hydrothermal Sediment.</title>
        <authorList>
            <person name="Zhou Z."/>
            <person name="Liu Y."/>
            <person name="Xu W."/>
            <person name="Pan J."/>
            <person name="Luo Z.H."/>
            <person name="Li M."/>
        </authorList>
    </citation>
    <scope>NUCLEOTIDE SEQUENCE [LARGE SCALE GENOMIC DNA]</scope>
    <source>
        <strain evidence="8">SpSt-609</strain>
    </source>
</reference>
<proteinExistence type="inferred from homology"/>
<comment type="function">
    <text evidence="6">Involved in transcription antitermination. Required for transcription of ribosomal RNA (rRNA) genes. Binds specifically to the boxA antiterminator sequence of the ribosomal RNA (rrn) operons.</text>
</comment>
<dbReference type="Pfam" id="PF01029">
    <property type="entry name" value="NusB"/>
    <property type="match status" value="1"/>
</dbReference>
<organism evidence="8">
    <name type="scientific">Fervidobacterium thailandense</name>
    <dbReference type="NCBI Taxonomy" id="1008305"/>
    <lineage>
        <taxon>Bacteria</taxon>
        <taxon>Thermotogati</taxon>
        <taxon>Thermotogota</taxon>
        <taxon>Thermotogae</taxon>
        <taxon>Thermotogales</taxon>
        <taxon>Fervidobacteriaceae</taxon>
        <taxon>Fervidobacterium</taxon>
    </lineage>
</organism>
<dbReference type="EMBL" id="DSZY01000034">
    <property type="protein sequence ID" value="HGU41035.1"/>
    <property type="molecule type" value="Genomic_DNA"/>
</dbReference>
<dbReference type="GO" id="GO:0003723">
    <property type="term" value="F:RNA binding"/>
    <property type="evidence" value="ECO:0007669"/>
    <property type="project" value="UniProtKB-UniRule"/>
</dbReference>
<evidence type="ECO:0000256" key="6">
    <source>
        <dbReference type="HAMAP-Rule" id="MF_00073"/>
    </source>
</evidence>
<dbReference type="GO" id="GO:0031564">
    <property type="term" value="P:transcription antitermination"/>
    <property type="evidence" value="ECO:0007669"/>
    <property type="project" value="UniProtKB-KW"/>
</dbReference>
<dbReference type="Gene3D" id="1.10.940.10">
    <property type="entry name" value="NusB-like"/>
    <property type="match status" value="1"/>
</dbReference>
<evidence type="ECO:0000256" key="3">
    <source>
        <dbReference type="ARBA" id="ARBA00022884"/>
    </source>
</evidence>
<evidence type="ECO:0000259" key="7">
    <source>
        <dbReference type="Pfam" id="PF01029"/>
    </source>
</evidence>
<evidence type="ECO:0000256" key="1">
    <source>
        <dbReference type="ARBA" id="ARBA00005952"/>
    </source>
</evidence>
<sequence>MVSKRRILREAVMRVLFQYDFNPDDYKNFAELELKKISDSSLKADFQRYVRAIFENLSQIDEIISRYLINWSFERISYLERSLLRLGTYELVFEPNVPIEVTLDEMIEIAKKYGTEESGKFINGVLDKIAKAEAPSEKFNL</sequence>
<dbReference type="NCBIfam" id="TIGR01951">
    <property type="entry name" value="nusB"/>
    <property type="match status" value="1"/>
</dbReference>
<comment type="caution">
    <text evidence="8">The sequence shown here is derived from an EMBL/GenBank/DDBJ whole genome shotgun (WGS) entry which is preliminary data.</text>
</comment>
<accession>A0A7C4CGH2</accession>
<dbReference type="AlphaFoldDB" id="A0A7C4CGH2"/>
<dbReference type="GO" id="GO:0006353">
    <property type="term" value="P:DNA-templated transcription termination"/>
    <property type="evidence" value="ECO:0007669"/>
    <property type="project" value="UniProtKB-UniRule"/>
</dbReference>
<keyword evidence="4 6" id="KW-0805">Transcription regulation</keyword>
<protein>
    <recommendedName>
        <fullName evidence="6">Transcription antitermination protein NusB</fullName>
    </recommendedName>
    <alternativeName>
        <fullName evidence="6">Antitermination factor NusB</fullName>
    </alternativeName>
</protein>
<dbReference type="InterPro" id="IPR035926">
    <property type="entry name" value="NusB-like_sf"/>
</dbReference>
<keyword evidence="5 6" id="KW-0804">Transcription</keyword>
<comment type="similarity">
    <text evidence="1 6">Belongs to the NusB family.</text>
</comment>
<dbReference type="SUPFAM" id="SSF48013">
    <property type="entry name" value="NusB-like"/>
    <property type="match status" value="1"/>
</dbReference>
<dbReference type="InterPro" id="IPR011605">
    <property type="entry name" value="NusB_fam"/>
</dbReference>
<dbReference type="CDD" id="cd00619">
    <property type="entry name" value="Terminator_NusB"/>
    <property type="match status" value="1"/>
</dbReference>
<name>A0A7C4CGH2_9BACT</name>
<keyword evidence="2 6" id="KW-0889">Transcription antitermination</keyword>
<dbReference type="PANTHER" id="PTHR11078">
    <property type="entry name" value="N UTILIZATION SUBSTANCE PROTEIN B-RELATED"/>
    <property type="match status" value="1"/>
</dbReference>
<dbReference type="HAMAP" id="MF_00073">
    <property type="entry name" value="NusB"/>
    <property type="match status" value="1"/>
</dbReference>
<evidence type="ECO:0000256" key="2">
    <source>
        <dbReference type="ARBA" id="ARBA00022814"/>
    </source>
</evidence>
<evidence type="ECO:0000313" key="8">
    <source>
        <dbReference type="EMBL" id="HGU41035.1"/>
    </source>
</evidence>
<evidence type="ECO:0000256" key="5">
    <source>
        <dbReference type="ARBA" id="ARBA00023163"/>
    </source>
</evidence>
<dbReference type="InterPro" id="IPR006027">
    <property type="entry name" value="NusB_RsmB_TIM44"/>
</dbReference>